<evidence type="ECO:0000256" key="7">
    <source>
        <dbReference type="ARBA" id="ARBA00023157"/>
    </source>
</evidence>
<keyword evidence="4" id="KW-0479">Metal-binding</keyword>
<dbReference type="GO" id="GO:0016705">
    <property type="term" value="F:oxidoreductase activity, acting on paired donors, with incorporation or reduction of molecular oxygen"/>
    <property type="evidence" value="ECO:0007669"/>
    <property type="project" value="UniProtKB-ARBA"/>
</dbReference>
<dbReference type="GO" id="GO:0046872">
    <property type="term" value="F:metal ion binding"/>
    <property type="evidence" value="ECO:0007669"/>
    <property type="project" value="UniProtKB-KW"/>
</dbReference>
<accession>A0A4R8WFX4</accession>
<evidence type="ECO:0000259" key="10">
    <source>
        <dbReference type="PROSITE" id="PS51296"/>
    </source>
</evidence>
<feature type="domain" description="Rieske" evidence="10">
    <location>
        <begin position="58"/>
        <end position="151"/>
    </location>
</feature>
<evidence type="ECO:0000256" key="8">
    <source>
        <dbReference type="ARBA" id="ARBA00029586"/>
    </source>
</evidence>
<dbReference type="InterPro" id="IPR036922">
    <property type="entry name" value="Rieske_2Fe-2S_sf"/>
</dbReference>
<dbReference type="CDD" id="cd03467">
    <property type="entry name" value="Rieske"/>
    <property type="match status" value="1"/>
</dbReference>
<gene>
    <name evidence="11" type="ORF">E3O32_03865</name>
</gene>
<dbReference type="InterPro" id="IPR017941">
    <property type="entry name" value="Rieske_2Fe-2S"/>
</dbReference>
<evidence type="ECO:0000313" key="11">
    <source>
        <dbReference type="EMBL" id="TFC06844.1"/>
    </source>
</evidence>
<evidence type="ECO:0000256" key="9">
    <source>
        <dbReference type="ARBA" id="ARBA00034078"/>
    </source>
</evidence>
<evidence type="ECO:0000256" key="5">
    <source>
        <dbReference type="ARBA" id="ARBA00023004"/>
    </source>
</evidence>
<dbReference type="PROSITE" id="PS51318">
    <property type="entry name" value="TAT"/>
    <property type="match status" value="1"/>
</dbReference>
<dbReference type="InterPro" id="IPR005805">
    <property type="entry name" value="Rieske_Fe-S_prot_C"/>
</dbReference>
<dbReference type="PROSITE" id="PS51296">
    <property type="entry name" value="RIESKE"/>
    <property type="match status" value="1"/>
</dbReference>
<dbReference type="AlphaFoldDB" id="A0A4R8WFX4"/>
<dbReference type="GO" id="GO:0051537">
    <property type="term" value="F:2 iron, 2 sulfur cluster binding"/>
    <property type="evidence" value="ECO:0007669"/>
    <property type="project" value="UniProtKB-KW"/>
</dbReference>
<keyword evidence="3" id="KW-0001">2Fe-2S</keyword>
<evidence type="ECO:0000313" key="12">
    <source>
        <dbReference type="Proteomes" id="UP000297643"/>
    </source>
</evidence>
<sequence>MTNSTTIPADTAVGISRRAALLIGGSGTAVALVGCSTGPAATGDAAATDQEGGPKSATEVAKLADIPVGGSVEASLNGKPILVSQPTAGKVIAFSAVCTHRGCVVKPVGKEFDCPCHGSKFDAMTGEVLGGPAPSPLVAVPVTVTGDSVTAT</sequence>
<name>A0A4R8WFX4_9MICO</name>
<comment type="function">
    <text evidence="1">Iron-sulfur subunit of the cytochrome bc1 complex, an essential component of the respiratory electron transport chain required for ATP synthesis. The bc1 complex catalyzes the oxidation of menaquinol and the reduction of cytochrome c in the respiratory chain. The bc1 complex operates through a Q-cycle mechanism that couples electron transfer to generation of the proton gradient that drives ATP synthesis.</text>
</comment>
<dbReference type="GO" id="GO:0016020">
    <property type="term" value="C:membrane"/>
    <property type="evidence" value="ECO:0007669"/>
    <property type="project" value="InterPro"/>
</dbReference>
<dbReference type="InterPro" id="IPR014349">
    <property type="entry name" value="Rieske_Fe-S_prot"/>
</dbReference>
<dbReference type="PANTHER" id="PTHR10134">
    <property type="entry name" value="CYTOCHROME B-C1 COMPLEX SUBUNIT RIESKE, MITOCHONDRIAL"/>
    <property type="match status" value="1"/>
</dbReference>
<dbReference type="EMBL" id="SOFM01000009">
    <property type="protein sequence ID" value="TFC06844.1"/>
    <property type="molecule type" value="Genomic_DNA"/>
</dbReference>
<protein>
    <recommendedName>
        <fullName evidence="2">Cytochrome bc1 complex Rieske iron-sulfur subunit</fullName>
    </recommendedName>
    <alternativeName>
        <fullName evidence="8">Cytochrome bc1 reductase complex subunit QcrA</fullName>
    </alternativeName>
</protein>
<dbReference type="Proteomes" id="UP000297643">
    <property type="component" value="Unassembled WGS sequence"/>
</dbReference>
<dbReference type="SUPFAM" id="SSF50022">
    <property type="entry name" value="ISP domain"/>
    <property type="match status" value="1"/>
</dbReference>
<reference evidence="11 12" key="1">
    <citation type="submission" date="2019-03" db="EMBL/GenBank/DDBJ databases">
        <title>Genomics of glacier-inhabiting Cryobacterium strains.</title>
        <authorList>
            <person name="Liu Q."/>
            <person name="Xin Y.-H."/>
        </authorList>
    </citation>
    <scope>NUCLEOTIDE SEQUENCE [LARGE SCALE GENOMIC DNA]</scope>
    <source>
        <strain evidence="11 12">RHLT2-21</strain>
    </source>
</reference>
<keyword evidence="7" id="KW-1015">Disulfide bond</keyword>
<comment type="caution">
    <text evidence="11">The sequence shown here is derived from an EMBL/GenBank/DDBJ whole genome shotgun (WGS) entry which is preliminary data.</text>
</comment>
<keyword evidence="6" id="KW-0411">Iron-sulfur</keyword>
<keyword evidence="5" id="KW-0408">Iron</keyword>
<comment type="cofactor">
    <cofactor evidence="9">
        <name>[2Fe-2S] cluster</name>
        <dbReference type="ChEBI" id="CHEBI:190135"/>
    </cofactor>
</comment>
<dbReference type="GO" id="GO:0004497">
    <property type="term" value="F:monooxygenase activity"/>
    <property type="evidence" value="ECO:0007669"/>
    <property type="project" value="UniProtKB-ARBA"/>
</dbReference>
<evidence type="ECO:0000256" key="4">
    <source>
        <dbReference type="ARBA" id="ARBA00022723"/>
    </source>
</evidence>
<dbReference type="PRINTS" id="PR00162">
    <property type="entry name" value="RIESKE"/>
</dbReference>
<evidence type="ECO:0000256" key="6">
    <source>
        <dbReference type="ARBA" id="ARBA00023014"/>
    </source>
</evidence>
<dbReference type="RefSeq" id="WP_134507178.1">
    <property type="nucleotide sequence ID" value="NZ_SOFM01000009.1"/>
</dbReference>
<evidence type="ECO:0000256" key="3">
    <source>
        <dbReference type="ARBA" id="ARBA00022714"/>
    </source>
</evidence>
<organism evidence="11 12">
    <name type="scientific">Cryobacterium mannosilyticum</name>
    <dbReference type="NCBI Taxonomy" id="1259190"/>
    <lineage>
        <taxon>Bacteria</taxon>
        <taxon>Bacillati</taxon>
        <taxon>Actinomycetota</taxon>
        <taxon>Actinomycetes</taxon>
        <taxon>Micrococcales</taxon>
        <taxon>Microbacteriaceae</taxon>
        <taxon>Cryobacterium</taxon>
    </lineage>
</organism>
<evidence type="ECO:0000256" key="1">
    <source>
        <dbReference type="ARBA" id="ARBA00002494"/>
    </source>
</evidence>
<dbReference type="Pfam" id="PF00355">
    <property type="entry name" value="Rieske"/>
    <property type="match status" value="1"/>
</dbReference>
<keyword evidence="12" id="KW-1185">Reference proteome</keyword>
<evidence type="ECO:0000256" key="2">
    <source>
        <dbReference type="ARBA" id="ARBA00015816"/>
    </source>
</evidence>
<dbReference type="Gene3D" id="2.102.10.10">
    <property type="entry name" value="Rieske [2Fe-2S] iron-sulphur domain"/>
    <property type="match status" value="1"/>
</dbReference>
<proteinExistence type="predicted"/>
<dbReference type="InterPro" id="IPR006311">
    <property type="entry name" value="TAT_signal"/>
</dbReference>